<dbReference type="EnsemblMetazoa" id="XM_050656370.1">
    <property type="protein sequence ID" value="XP_050512327.1"/>
    <property type="gene ID" value="LOC126888265"/>
</dbReference>
<protein>
    <submittedName>
        <fullName evidence="4">Uncharacterized protein LOC114338426 isoform X1</fullName>
    </submittedName>
</protein>
<evidence type="ECO:0000256" key="1">
    <source>
        <dbReference type="SAM" id="MobiDB-lite"/>
    </source>
</evidence>
<accession>A0A6P7GI42</accession>
<feature type="region of interest" description="Disordered" evidence="1">
    <location>
        <begin position="100"/>
        <end position="128"/>
    </location>
</feature>
<name>A0A6P7GI42_DIAVI</name>
<sequence>MESVYPAGMLDRDQRTAKIRLCQCRCSDMEVPNRTSSFTSDASTKISSIFSSIVFNKKRTKFSYLIWKKGYLIHTYNFPRVKNVVLVLVYLTLTMMNSASTAPAPKDDKWWESPCGSSPEPAEPLSTTPPQEFNKWHLSDLLIQAQYNLIQANHLKDSFIFSTVTEGFGRPAITTGEPEYPWLTKSLNIREIQAIHTGKEIMRDLFRSAQAIGYALHIIKDFLGYDRDAAKLKDDLDYVRNLHKSLLTDMCEYMDEREMEPYPYEQIIEPLGMHKNHFQKHTWARNVIANCVEFYLFLWEYLNYHQKTCWEVHRAEKRSNIPEEDFEDDITQKVKKLQSI</sequence>
<reference evidence="2" key="2">
    <citation type="submission" date="2025-05" db="UniProtKB">
        <authorList>
            <consortium name="EnsemblMetazoa"/>
        </authorList>
    </citation>
    <scope>IDENTIFICATION</scope>
</reference>
<keyword evidence="3" id="KW-1185">Reference proteome</keyword>
<dbReference type="RefSeq" id="XP_028144828.1">
    <property type="nucleotide sequence ID" value="XM_028289027.1"/>
</dbReference>
<dbReference type="Proteomes" id="UP001652700">
    <property type="component" value="Unplaced"/>
</dbReference>
<reference evidence="4" key="1">
    <citation type="submission" date="2025-04" db="UniProtKB">
        <authorList>
            <consortium name="RefSeq"/>
        </authorList>
    </citation>
    <scope>IDENTIFICATION</scope>
    <source>
        <tissue evidence="4">Whole insect</tissue>
    </source>
</reference>
<dbReference type="AlphaFoldDB" id="A0A6P7GI42"/>
<gene>
    <name evidence="4" type="primary">LOC114338426</name>
</gene>
<organism evidence="4">
    <name type="scientific">Diabrotica virgifera virgifera</name>
    <name type="common">western corn rootworm</name>
    <dbReference type="NCBI Taxonomy" id="50390"/>
    <lineage>
        <taxon>Eukaryota</taxon>
        <taxon>Metazoa</taxon>
        <taxon>Ecdysozoa</taxon>
        <taxon>Arthropoda</taxon>
        <taxon>Hexapoda</taxon>
        <taxon>Insecta</taxon>
        <taxon>Pterygota</taxon>
        <taxon>Neoptera</taxon>
        <taxon>Endopterygota</taxon>
        <taxon>Coleoptera</taxon>
        <taxon>Polyphaga</taxon>
        <taxon>Cucujiformia</taxon>
        <taxon>Chrysomeloidea</taxon>
        <taxon>Chrysomelidae</taxon>
        <taxon>Galerucinae</taxon>
        <taxon>Diabroticina</taxon>
        <taxon>Diabroticites</taxon>
        <taxon>Diabrotica</taxon>
    </lineage>
</organism>
<dbReference type="InParanoid" id="A0A6P7GI42"/>
<evidence type="ECO:0000313" key="3">
    <source>
        <dbReference type="Proteomes" id="UP001652700"/>
    </source>
</evidence>
<proteinExistence type="predicted"/>
<dbReference type="OrthoDB" id="6049566at2759"/>
<evidence type="ECO:0000313" key="4">
    <source>
        <dbReference type="RefSeq" id="XP_028144828.1"/>
    </source>
</evidence>
<evidence type="ECO:0000313" key="2">
    <source>
        <dbReference type="EnsemblMetazoa" id="XP_050512327.1"/>
    </source>
</evidence>